<dbReference type="Proteomes" id="UP001642360">
    <property type="component" value="Unassembled WGS sequence"/>
</dbReference>
<accession>A0ABC8V1Q8</accession>
<evidence type="ECO:0000313" key="1">
    <source>
        <dbReference type="EMBL" id="CAK9186787.1"/>
    </source>
</evidence>
<gene>
    <name evidence="1" type="ORF">ILEXP_LOCUS57287</name>
</gene>
<proteinExistence type="predicted"/>
<organism evidence="1 2">
    <name type="scientific">Ilex paraguariensis</name>
    <name type="common">yerba mate</name>
    <dbReference type="NCBI Taxonomy" id="185542"/>
    <lineage>
        <taxon>Eukaryota</taxon>
        <taxon>Viridiplantae</taxon>
        <taxon>Streptophyta</taxon>
        <taxon>Embryophyta</taxon>
        <taxon>Tracheophyta</taxon>
        <taxon>Spermatophyta</taxon>
        <taxon>Magnoliopsida</taxon>
        <taxon>eudicotyledons</taxon>
        <taxon>Gunneridae</taxon>
        <taxon>Pentapetalae</taxon>
        <taxon>asterids</taxon>
        <taxon>campanulids</taxon>
        <taxon>Aquifoliales</taxon>
        <taxon>Aquifoliaceae</taxon>
        <taxon>Ilex</taxon>
    </lineage>
</organism>
<dbReference type="EMBL" id="CAUOFW020009713">
    <property type="protein sequence ID" value="CAK9186787.1"/>
    <property type="molecule type" value="Genomic_DNA"/>
</dbReference>
<dbReference type="AlphaFoldDB" id="A0ABC8V1Q8"/>
<comment type="caution">
    <text evidence="1">The sequence shown here is derived from an EMBL/GenBank/DDBJ whole genome shotgun (WGS) entry which is preliminary data.</text>
</comment>
<protein>
    <submittedName>
        <fullName evidence="1">Uncharacterized protein</fullName>
    </submittedName>
</protein>
<evidence type="ECO:0000313" key="2">
    <source>
        <dbReference type="Proteomes" id="UP001642360"/>
    </source>
</evidence>
<keyword evidence="2" id="KW-1185">Reference proteome</keyword>
<reference evidence="1 2" key="1">
    <citation type="submission" date="2024-02" db="EMBL/GenBank/DDBJ databases">
        <authorList>
            <person name="Vignale AGUSTIN F."/>
            <person name="Sosa J E."/>
            <person name="Modenutti C."/>
        </authorList>
    </citation>
    <scope>NUCLEOTIDE SEQUENCE [LARGE SCALE GENOMIC DNA]</scope>
</reference>
<sequence length="153" mass="17078">MAFHSSPKDSKLAAAQYNHPPEYPVREVCGGIDGAYEGSDILGRIIAGVVGYKGNPSCYDTNQYIHPSETSVGWRWPLKVTILVFRLAVKWCYPSAVVEKTLCSPQHLIVSRIMLSIAKACMAFGLGPIGSQRIMEVMYVFIIYLLKNFEEFI</sequence>
<name>A0ABC8V1Q8_9AQUA</name>